<dbReference type="KEGG" id="sutt:SUTMEG_04470"/>
<keyword evidence="3" id="KW-1185">Reference proteome</keyword>
<gene>
    <name evidence="2" type="primary">gumL</name>
    <name evidence="2" type="ORF">SUTMEG_04470</name>
</gene>
<sequence>MLGRLEVKDKMNVRARNVDALFYWNCSPNFGDVLSPYILRRLLGHDLHWVAPSDQNKFLGVGSILTDQTFYSGGNIIWGSGTITPKALSPIAYRFPLRRLGRSLHTRIKLIFQPNIILAVRGLRTRMLLERAGSACPEIFGDPGVLMPRFYKPKVTAERAPVGIILHHSQSKYAKSAGLKGFRFITIERESEEEIEAFIDEVCSCDKIFTTSLHGLIIAQAYGVPAQWIELRGSPIHDEASHKFLDYFEGVGVPPQSPVNIDAQGEGFSVLLNFDAPRITVSAEVGDHLIDVIQPFVSRRK</sequence>
<name>A0A2Z6ID35_9BURK</name>
<dbReference type="OrthoDB" id="9803627at2"/>
<dbReference type="AlphaFoldDB" id="A0A2Z6ID35"/>
<dbReference type="Pfam" id="PF04230">
    <property type="entry name" value="PS_pyruv_trans"/>
    <property type="match status" value="1"/>
</dbReference>
<protein>
    <submittedName>
        <fullName evidence="2">GumL protein</fullName>
    </submittedName>
</protein>
<proteinExistence type="predicted"/>
<evidence type="ECO:0000313" key="3">
    <source>
        <dbReference type="Proteomes" id="UP000271003"/>
    </source>
</evidence>
<feature type="domain" description="Polysaccharide pyruvyl transferase" evidence="1">
    <location>
        <begin position="117"/>
        <end position="226"/>
    </location>
</feature>
<dbReference type="RefSeq" id="WP_123957625.1">
    <property type="nucleotide sequence ID" value="NZ_AP018786.1"/>
</dbReference>
<evidence type="ECO:0000313" key="2">
    <source>
        <dbReference type="EMBL" id="BBF22556.1"/>
    </source>
</evidence>
<dbReference type="Proteomes" id="UP000271003">
    <property type="component" value="Chromosome"/>
</dbReference>
<dbReference type="EMBL" id="AP018786">
    <property type="protein sequence ID" value="BBF22556.1"/>
    <property type="molecule type" value="Genomic_DNA"/>
</dbReference>
<reference evidence="2 3" key="1">
    <citation type="journal article" date="2018" name="Int. J. Syst. Evol. Microbiol.">
        <title>Mesosutterella multiformis gen. nov., sp. nov., a member of the family Sutterellaceae and Sutterella megalosphaeroides sp. nov., isolated from human faeces.</title>
        <authorList>
            <person name="Sakamoto M."/>
            <person name="Ikeyama N."/>
            <person name="Kunihiro T."/>
            <person name="Iino T."/>
            <person name="Yuki M."/>
            <person name="Ohkuma M."/>
        </authorList>
    </citation>
    <scope>NUCLEOTIDE SEQUENCE [LARGE SCALE GENOMIC DNA]</scope>
    <source>
        <strain evidence="2 3">6FBBBH3</strain>
    </source>
</reference>
<organism evidence="2 3">
    <name type="scientific">Sutterella megalosphaeroides</name>
    <dbReference type="NCBI Taxonomy" id="2494234"/>
    <lineage>
        <taxon>Bacteria</taxon>
        <taxon>Pseudomonadati</taxon>
        <taxon>Pseudomonadota</taxon>
        <taxon>Betaproteobacteria</taxon>
        <taxon>Burkholderiales</taxon>
        <taxon>Sutterellaceae</taxon>
        <taxon>Sutterella</taxon>
    </lineage>
</organism>
<dbReference type="InterPro" id="IPR007345">
    <property type="entry name" value="Polysacch_pyruvyl_Trfase"/>
</dbReference>
<evidence type="ECO:0000259" key="1">
    <source>
        <dbReference type="Pfam" id="PF04230"/>
    </source>
</evidence>
<accession>A0A2Z6ID35</accession>